<name>B8IC00_METNO</name>
<dbReference type="AlphaFoldDB" id="B8IC00"/>
<organism evidence="1 2">
    <name type="scientific">Methylobacterium nodulans (strain LMG 21967 / CNCM I-2342 / ORS 2060)</name>
    <dbReference type="NCBI Taxonomy" id="460265"/>
    <lineage>
        <taxon>Bacteria</taxon>
        <taxon>Pseudomonadati</taxon>
        <taxon>Pseudomonadota</taxon>
        <taxon>Alphaproteobacteria</taxon>
        <taxon>Hyphomicrobiales</taxon>
        <taxon>Methylobacteriaceae</taxon>
        <taxon>Methylobacterium</taxon>
    </lineage>
</organism>
<proteinExistence type="predicted"/>
<sequence>MDEKPRISVEAIEFAPIGQDQLSADITVQFGGPQQGFTMHGVVISDSGEESLNRKLAVAEAKRLARFFGTETTLTELDDEREAPEFA</sequence>
<accession>B8IC00</accession>
<keyword evidence="2" id="KW-1185">Reference proteome</keyword>
<evidence type="ECO:0000313" key="2">
    <source>
        <dbReference type="Proteomes" id="UP000008207"/>
    </source>
</evidence>
<evidence type="ECO:0000313" key="1">
    <source>
        <dbReference type="EMBL" id="ACL61182.1"/>
    </source>
</evidence>
<dbReference type="KEGG" id="mno:Mnod_6397"/>
<protein>
    <submittedName>
        <fullName evidence="1">Uncharacterized protein</fullName>
    </submittedName>
</protein>
<dbReference type="EMBL" id="CP001349">
    <property type="protein sequence ID" value="ACL61182.1"/>
    <property type="molecule type" value="Genomic_DNA"/>
</dbReference>
<gene>
    <name evidence="1" type="ordered locus">Mnod_6397</name>
</gene>
<dbReference type="RefSeq" id="WP_015932761.1">
    <property type="nucleotide sequence ID" value="NC_011894.1"/>
</dbReference>
<dbReference type="Proteomes" id="UP000008207">
    <property type="component" value="Chromosome"/>
</dbReference>
<reference evidence="1 2" key="1">
    <citation type="submission" date="2009-01" db="EMBL/GenBank/DDBJ databases">
        <title>Complete sequence of chromosome of Methylobacterium nodulans ORS 2060.</title>
        <authorList>
            <consortium name="US DOE Joint Genome Institute"/>
            <person name="Lucas S."/>
            <person name="Copeland A."/>
            <person name="Lapidus A."/>
            <person name="Glavina del Rio T."/>
            <person name="Dalin E."/>
            <person name="Tice H."/>
            <person name="Bruce D."/>
            <person name="Goodwin L."/>
            <person name="Pitluck S."/>
            <person name="Sims D."/>
            <person name="Brettin T."/>
            <person name="Detter J.C."/>
            <person name="Han C."/>
            <person name="Larimer F."/>
            <person name="Land M."/>
            <person name="Hauser L."/>
            <person name="Kyrpides N."/>
            <person name="Ivanova N."/>
            <person name="Marx C.J."/>
            <person name="Richardson P."/>
        </authorList>
    </citation>
    <scope>NUCLEOTIDE SEQUENCE [LARGE SCALE GENOMIC DNA]</scope>
    <source>
        <strain evidence="2">LMG 21967 / CNCM I-2342 / ORS 2060</strain>
    </source>
</reference>
<dbReference type="HOGENOM" id="CLU_2479790_0_0_5"/>